<dbReference type="InterPro" id="IPR001283">
    <property type="entry name" value="CRISP-related"/>
</dbReference>
<feature type="domain" description="SCP" evidence="3">
    <location>
        <begin position="26"/>
        <end position="163"/>
    </location>
</feature>
<dbReference type="EMBL" id="CAJNOR010005663">
    <property type="protein sequence ID" value="CAF1571717.1"/>
    <property type="molecule type" value="Genomic_DNA"/>
</dbReference>
<dbReference type="InterPro" id="IPR014044">
    <property type="entry name" value="CAP_dom"/>
</dbReference>
<dbReference type="SMART" id="SM00198">
    <property type="entry name" value="SCP"/>
    <property type="match status" value="1"/>
</dbReference>
<reference evidence="4" key="1">
    <citation type="submission" date="2021-02" db="EMBL/GenBank/DDBJ databases">
        <authorList>
            <person name="Nowell W R."/>
        </authorList>
    </citation>
    <scope>NUCLEOTIDE SEQUENCE</scope>
</reference>
<dbReference type="SUPFAM" id="SSF55797">
    <property type="entry name" value="PR-1-like"/>
    <property type="match status" value="1"/>
</dbReference>
<dbReference type="PRINTS" id="PR00837">
    <property type="entry name" value="V5TPXLIKE"/>
</dbReference>
<dbReference type="GO" id="GO:0005576">
    <property type="term" value="C:extracellular region"/>
    <property type="evidence" value="ECO:0007669"/>
    <property type="project" value="InterPro"/>
</dbReference>
<evidence type="ECO:0000313" key="4">
    <source>
        <dbReference type="EMBL" id="CAF1571717.1"/>
    </source>
</evidence>
<dbReference type="InterPro" id="IPR018244">
    <property type="entry name" value="Allrgn_V5/Tpx1_CS"/>
</dbReference>
<dbReference type="PANTHER" id="PTHR10334">
    <property type="entry name" value="CYSTEINE-RICH SECRETORY PROTEIN-RELATED"/>
    <property type="match status" value="1"/>
</dbReference>
<evidence type="ECO:0000256" key="1">
    <source>
        <dbReference type="SAM" id="MobiDB-lite"/>
    </source>
</evidence>
<evidence type="ECO:0000313" key="5">
    <source>
        <dbReference type="Proteomes" id="UP000663828"/>
    </source>
</evidence>
<dbReference type="PROSITE" id="PS01009">
    <property type="entry name" value="CRISP_1"/>
    <property type="match status" value="1"/>
</dbReference>
<evidence type="ECO:0000256" key="2">
    <source>
        <dbReference type="SAM" id="SignalP"/>
    </source>
</evidence>
<organism evidence="4 5">
    <name type="scientific">Adineta ricciae</name>
    <name type="common">Rotifer</name>
    <dbReference type="NCBI Taxonomy" id="249248"/>
    <lineage>
        <taxon>Eukaryota</taxon>
        <taxon>Metazoa</taxon>
        <taxon>Spiralia</taxon>
        <taxon>Gnathifera</taxon>
        <taxon>Rotifera</taxon>
        <taxon>Eurotatoria</taxon>
        <taxon>Bdelloidea</taxon>
        <taxon>Adinetida</taxon>
        <taxon>Adinetidae</taxon>
        <taxon>Adineta</taxon>
    </lineage>
</organism>
<accession>A0A815YJC5</accession>
<feature type="region of interest" description="Disordered" evidence="1">
    <location>
        <begin position="180"/>
        <end position="236"/>
    </location>
</feature>
<protein>
    <recommendedName>
        <fullName evidence="3">SCP domain-containing protein</fullName>
    </recommendedName>
</protein>
<proteinExistence type="predicted"/>
<keyword evidence="2" id="KW-0732">Signal</keyword>
<comment type="caution">
    <text evidence="4">The sequence shown here is derived from an EMBL/GenBank/DDBJ whole genome shotgun (WGS) entry which is preliminary data.</text>
</comment>
<keyword evidence="5" id="KW-1185">Reference proteome</keyword>
<dbReference type="Pfam" id="PF00188">
    <property type="entry name" value="CAP"/>
    <property type="match status" value="1"/>
</dbReference>
<name>A0A815YJC5_ADIRI</name>
<sequence>MQTFAVFLSFILISIYPVMGGINLATFQQEALAQHNYYRQQIHCTTAMTLNSSISTMAQNYAQYLAANNIFNHSRVSGYGENLYYSWSSASIISLNGSEPTVAWYNEIASYNYNSPGFSSSTGHFTQVVWSDSIQLGIGVALTSDNKTAYVVANYYPPGNYANQFAAKVPPVCSVATTTSSPSTSSSSSSSNPSSSSTSSGSTSTSSSSSSSSSGSNQSTSTAGSGSTSNTPSTTGAANSAPINWSYYFYNLWAALVIISVHFH</sequence>
<feature type="chain" id="PRO_5032468702" description="SCP domain-containing protein" evidence="2">
    <location>
        <begin position="21"/>
        <end position="264"/>
    </location>
</feature>
<dbReference type="InterPro" id="IPR035940">
    <property type="entry name" value="CAP_sf"/>
</dbReference>
<dbReference type="Gene3D" id="3.40.33.10">
    <property type="entry name" value="CAP"/>
    <property type="match status" value="1"/>
</dbReference>
<evidence type="ECO:0000259" key="3">
    <source>
        <dbReference type="SMART" id="SM00198"/>
    </source>
</evidence>
<feature type="signal peptide" evidence="2">
    <location>
        <begin position="1"/>
        <end position="20"/>
    </location>
</feature>
<dbReference type="InterPro" id="IPR034113">
    <property type="entry name" value="SCP_GAPR1-like"/>
</dbReference>
<dbReference type="CDD" id="cd05382">
    <property type="entry name" value="CAP_GAPR1-like"/>
    <property type="match status" value="1"/>
</dbReference>
<dbReference type="AlphaFoldDB" id="A0A815YJC5"/>
<gene>
    <name evidence="4" type="ORF">XAT740_LOCUS44543</name>
</gene>
<dbReference type="FunFam" id="3.40.33.10:FF:000002">
    <property type="entry name" value="Golgi-associated plant pathogenesis-related protein 1"/>
    <property type="match status" value="1"/>
</dbReference>
<dbReference type="Proteomes" id="UP000663828">
    <property type="component" value="Unassembled WGS sequence"/>
</dbReference>